<dbReference type="PANTHER" id="PTHR45138:SF9">
    <property type="entry name" value="DIGUANYLATE CYCLASE DGCM-RELATED"/>
    <property type="match status" value="1"/>
</dbReference>
<dbReference type="PROSITE" id="PS50110">
    <property type="entry name" value="RESPONSE_REGULATORY"/>
    <property type="match status" value="1"/>
</dbReference>
<evidence type="ECO:0000313" key="7">
    <source>
        <dbReference type="Proteomes" id="UP000268016"/>
    </source>
</evidence>
<dbReference type="InterPro" id="IPR001789">
    <property type="entry name" value="Sig_transdc_resp-reg_receiver"/>
</dbReference>
<evidence type="ECO:0000256" key="2">
    <source>
        <dbReference type="ARBA" id="ARBA00034247"/>
    </source>
</evidence>
<dbReference type="RefSeq" id="WP_123644019.1">
    <property type="nucleotide sequence ID" value="NZ_ML119093.1"/>
</dbReference>
<dbReference type="CDD" id="cd01949">
    <property type="entry name" value="GGDEF"/>
    <property type="match status" value="1"/>
</dbReference>
<proteinExistence type="predicted"/>
<accession>A0A3N2QL06</accession>
<dbReference type="SUPFAM" id="SSF55073">
    <property type="entry name" value="Nucleotide cyclase"/>
    <property type="match status" value="1"/>
</dbReference>
<comment type="caution">
    <text evidence="6">The sequence shown here is derived from an EMBL/GenBank/DDBJ whole genome shotgun (WGS) entry which is preliminary data.</text>
</comment>
<keyword evidence="3" id="KW-0597">Phosphoprotein</keyword>
<dbReference type="OrthoDB" id="9812260at2"/>
<reference evidence="6 7" key="1">
    <citation type="submission" date="2018-10" db="EMBL/GenBank/DDBJ databases">
        <title>Histidinibacterium lentulum gen. nov., sp. nov., a marine bacterium from the culture broth of Picochlorum sp. 122.</title>
        <authorList>
            <person name="Wang G."/>
        </authorList>
    </citation>
    <scope>NUCLEOTIDE SEQUENCE [LARGE SCALE GENOMIC DNA]</scope>
    <source>
        <strain evidence="6 7">B17</strain>
    </source>
</reference>
<dbReference type="Proteomes" id="UP000268016">
    <property type="component" value="Unassembled WGS sequence"/>
</dbReference>
<dbReference type="EC" id="2.7.7.65" evidence="1"/>
<dbReference type="Pfam" id="PF00990">
    <property type="entry name" value="GGDEF"/>
    <property type="match status" value="1"/>
</dbReference>
<dbReference type="InterPro" id="IPR043128">
    <property type="entry name" value="Rev_trsase/Diguanyl_cyclase"/>
</dbReference>
<dbReference type="GO" id="GO:0000160">
    <property type="term" value="P:phosphorelay signal transduction system"/>
    <property type="evidence" value="ECO:0007669"/>
    <property type="project" value="InterPro"/>
</dbReference>
<dbReference type="SUPFAM" id="SSF52172">
    <property type="entry name" value="CheY-like"/>
    <property type="match status" value="1"/>
</dbReference>
<dbReference type="FunFam" id="3.30.70.270:FF:000001">
    <property type="entry name" value="Diguanylate cyclase domain protein"/>
    <property type="match status" value="1"/>
</dbReference>
<dbReference type="Gene3D" id="3.30.70.270">
    <property type="match status" value="1"/>
</dbReference>
<dbReference type="GO" id="GO:0005886">
    <property type="term" value="C:plasma membrane"/>
    <property type="evidence" value="ECO:0007669"/>
    <property type="project" value="TreeGrafter"/>
</dbReference>
<dbReference type="Gene3D" id="3.40.50.2300">
    <property type="match status" value="1"/>
</dbReference>
<evidence type="ECO:0000313" key="6">
    <source>
        <dbReference type="EMBL" id="ROT95870.1"/>
    </source>
</evidence>
<dbReference type="Pfam" id="PF00072">
    <property type="entry name" value="Response_reg"/>
    <property type="match status" value="1"/>
</dbReference>
<dbReference type="InterPro" id="IPR029787">
    <property type="entry name" value="Nucleotide_cyclase"/>
</dbReference>
<keyword evidence="7" id="KW-1185">Reference proteome</keyword>
<dbReference type="InterPro" id="IPR050469">
    <property type="entry name" value="Diguanylate_Cyclase"/>
</dbReference>
<dbReference type="AlphaFoldDB" id="A0A3N2QL06"/>
<sequence>MPSQILILDPVVTSRVVLKVHLREALYDVRATGTHAGAMALIAAGLPDLVLVDMGADAAGGMGFCQDLRRRPGTASLPVIALGRFDWPDERLAALAAGADEVVTKPLQEALLTARIRSILRSRAAAAELAPPVEAATMLGLAEAAMQFHGPGQTALVIPQSPAGLLRAQSLRGSLPGGVRVVSPQAALSPGGAGRNIDLFVIDATPMEEDRFAQDILRLIPELRARSDSRHAGQLVILPPRAEGMAAMALDLGADDIVRHDVSLAELELRSRRILARKRRNDSLRASFHDGLRAAVTDPLTGLYNRRYAEPHLRGLALGAREGGAGFAMLVLDIDHFKRINDRFGHAAGDAVLREVARRLRDAIRPGDLVARIGGEEFLIALPGHDARQACIVAERLCALIEETRFAIPGRRAPVQVTLSIGVALGDAGGAEEIESIVSRADAALYAAKSAGRNTVSLSAA</sequence>
<name>A0A3N2QL06_9RHOB</name>
<dbReference type="EMBL" id="RDRB01000014">
    <property type="protein sequence ID" value="ROT95870.1"/>
    <property type="molecule type" value="Genomic_DNA"/>
</dbReference>
<comment type="catalytic activity">
    <reaction evidence="2">
        <text>2 GTP = 3',3'-c-di-GMP + 2 diphosphate</text>
        <dbReference type="Rhea" id="RHEA:24898"/>
        <dbReference type="ChEBI" id="CHEBI:33019"/>
        <dbReference type="ChEBI" id="CHEBI:37565"/>
        <dbReference type="ChEBI" id="CHEBI:58805"/>
        <dbReference type="EC" id="2.7.7.65"/>
    </reaction>
</comment>
<dbReference type="NCBIfam" id="TIGR00254">
    <property type="entry name" value="GGDEF"/>
    <property type="match status" value="1"/>
</dbReference>
<dbReference type="PROSITE" id="PS50887">
    <property type="entry name" value="GGDEF"/>
    <property type="match status" value="1"/>
</dbReference>
<evidence type="ECO:0000259" key="4">
    <source>
        <dbReference type="PROSITE" id="PS50110"/>
    </source>
</evidence>
<organism evidence="6 7">
    <name type="scientific">Histidinibacterium lentulum</name>
    <dbReference type="NCBI Taxonomy" id="2480588"/>
    <lineage>
        <taxon>Bacteria</taxon>
        <taxon>Pseudomonadati</taxon>
        <taxon>Pseudomonadota</taxon>
        <taxon>Alphaproteobacteria</taxon>
        <taxon>Rhodobacterales</taxon>
        <taxon>Paracoccaceae</taxon>
        <taxon>Histidinibacterium</taxon>
    </lineage>
</organism>
<dbReference type="InterPro" id="IPR000160">
    <property type="entry name" value="GGDEF_dom"/>
</dbReference>
<dbReference type="SMART" id="SM00448">
    <property type="entry name" value="REC"/>
    <property type="match status" value="1"/>
</dbReference>
<feature type="domain" description="Response regulatory" evidence="4">
    <location>
        <begin position="4"/>
        <end position="120"/>
    </location>
</feature>
<dbReference type="GO" id="GO:1902201">
    <property type="term" value="P:negative regulation of bacterial-type flagellum-dependent cell motility"/>
    <property type="evidence" value="ECO:0007669"/>
    <property type="project" value="TreeGrafter"/>
</dbReference>
<evidence type="ECO:0000256" key="3">
    <source>
        <dbReference type="PROSITE-ProRule" id="PRU00169"/>
    </source>
</evidence>
<feature type="domain" description="GGDEF" evidence="5">
    <location>
        <begin position="325"/>
        <end position="461"/>
    </location>
</feature>
<gene>
    <name evidence="6" type="ORF">EAT49_19625</name>
</gene>
<protein>
    <recommendedName>
        <fullName evidence="1">diguanylate cyclase</fullName>
        <ecNumber evidence="1">2.7.7.65</ecNumber>
    </recommendedName>
</protein>
<dbReference type="SMART" id="SM00267">
    <property type="entry name" value="GGDEF"/>
    <property type="match status" value="1"/>
</dbReference>
<evidence type="ECO:0000259" key="5">
    <source>
        <dbReference type="PROSITE" id="PS50887"/>
    </source>
</evidence>
<evidence type="ECO:0000256" key="1">
    <source>
        <dbReference type="ARBA" id="ARBA00012528"/>
    </source>
</evidence>
<dbReference type="GO" id="GO:0043709">
    <property type="term" value="P:cell adhesion involved in single-species biofilm formation"/>
    <property type="evidence" value="ECO:0007669"/>
    <property type="project" value="TreeGrafter"/>
</dbReference>
<feature type="modified residue" description="4-aspartylphosphate" evidence="3">
    <location>
        <position position="53"/>
    </location>
</feature>
<dbReference type="InterPro" id="IPR011006">
    <property type="entry name" value="CheY-like_superfamily"/>
</dbReference>
<dbReference type="GO" id="GO:0052621">
    <property type="term" value="F:diguanylate cyclase activity"/>
    <property type="evidence" value="ECO:0007669"/>
    <property type="project" value="UniProtKB-EC"/>
</dbReference>
<dbReference type="PANTHER" id="PTHR45138">
    <property type="entry name" value="REGULATORY COMPONENTS OF SENSORY TRANSDUCTION SYSTEM"/>
    <property type="match status" value="1"/>
</dbReference>